<dbReference type="NCBIfam" id="TIGR04491">
    <property type="entry name" value="reactive_PduG"/>
    <property type="match status" value="1"/>
</dbReference>
<dbReference type="InterPro" id="IPR012340">
    <property type="entry name" value="NA-bd_OB-fold"/>
</dbReference>
<dbReference type="Pfam" id="PF18427">
    <property type="entry name" value="DDR_swiveling"/>
    <property type="match status" value="1"/>
</dbReference>
<dbReference type="Gene3D" id="2.40.50.140">
    <property type="entry name" value="Nucleic acid-binding proteins"/>
    <property type="match status" value="1"/>
</dbReference>
<dbReference type="Gene3D" id="3.90.470.30">
    <property type="match status" value="1"/>
</dbReference>
<evidence type="ECO:0000259" key="1">
    <source>
        <dbReference type="Pfam" id="PF08841"/>
    </source>
</evidence>
<sequence length="640" mass="67936">MGHIAGVDIGNSSTEVALLRRSDSGETEFLSAALYRTTGLKGTKKNVPGVLNALEQAAENAAIDVSEIDRVLLNEAAPVIGDVAMETITETVITESTMIGHDPSTPGGMGLGTGTTVEITASMDDYSTAEPVIFLVPETVDFAAAAELINEWTKNGYEVAGAIVQKDDAVLINNRIDVEIPIVDEVRKLDEVPRDQRAAVEVAPPASGKTIDELSNPYGIATVFDLSPEETQKIIPVARALVGNKSAVVIKTPEGDVEERTIPAGTLQIIDERGNSTEVPVDQGADVIMDAVMNSWPVSDVQGESGSNIGGMLNRARSSMAAVTGQSIDSIEIRDIMAVDTLVPQAVEGSVADEHSMESAVGLAAMVKTQQLPMQQIAAGITDELDTEVVIQGIEAKMAVLGSLTTPGTDYPVAILDMGGGSTDAAYMAEDKTIESIHLSGAGDMVTMLINSELGLDDRDLAEAIKINPSAKVETLFSVRQEDGTVDFLDEAVAPELFGRTVLLTGDGEMRAIPLDTSPEEIRRVRRRAKRRVFVTNAQRALNIITPTESIRQLSFVVMVGRSALDFEIPELISDAMAEYGIVCGSANVRGELGPRNAVATGLVLSHSDGESYLDFEIPAELSSALERVPAHSTSERRPS</sequence>
<dbReference type="SUPFAM" id="SSF82317">
    <property type="entry name" value="Swiveling domain of dehydratase reactivase alpha subunit"/>
    <property type="match status" value="1"/>
</dbReference>
<dbReference type="Gene3D" id="3.50.30.70">
    <property type="entry name" value="Swiveling domain of dehydratase reactivase alpha subunit"/>
    <property type="match status" value="1"/>
</dbReference>
<dbReference type="Proteomes" id="UP000326170">
    <property type="component" value="Plasmid unnamed2"/>
</dbReference>
<evidence type="ECO:0000259" key="2">
    <source>
        <dbReference type="Pfam" id="PF18427"/>
    </source>
</evidence>
<protein>
    <submittedName>
        <fullName evidence="3">Diol dehydratase reactivase subunit alpha</fullName>
    </submittedName>
</protein>
<keyword evidence="4" id="KW-1185">Reference proteome</keyword>
<reference evidence="3 4" key="1">
    <citation type="journal article" date="2007" name="Int. J. Syst. Evol. Microbiol.">
        <title>Natronorubrum sulfidifaciens sp. nov., an extremely haloalkaliphilic archaeon isolated from Aiding salt lake in Xin-Jiang, China.</title>
        <authorList>
            <person name="Cui H.L."/>
            <person name="Tohty D."/>
            <person name="Liu H.C."/>
            <person name="Liu S.J."/>
            <person name="Oren A."/>
            <person name="Zhou P.J."/>
        </authorList>
    </citation>
    <scope>NUCLEOTIDE SEQUENCE [LARGE SCALE GENOMIC DNA]</scope>
    <source>
        <strain evidence="3 4">7-3</strain>
        <plasmid evidence="3">unnamed2</plasmid>
    </source>
</reference>
<dbReference type="InterPro" id="IPR040916">
    <property type="entry name" value="DDR_swiveling"/>
</dbReference>
<gene>
    <name evidence="3" type="ORF">GCU68_18785</name>
</gene>
<dbReference type="Gene3D" id="3.30.420.40">
    <property type="match status" value="2"/>
</dbReference>
<dbReference type="GeneID" id="42303105"/>
<dbReference type="RefSeq" id="WP_152944129.1">
    <property type="nucleotide sequence ID" value="NZ_CP045490.1"/>
</dbReference>
<dbReference type="EMBL" id="CP045490">
    <property type="protein sequence ID" value="QFU84586.1"/>
    <property type="molecule type" value="Genomic_DNA"/>
</dbReference>
<dbReference type="InterPro" id="IPR028975">
    <property type="entry name" value="DDRA_swiveling_dom_sf"/>
</dbReference>
<accession>A0A5P9P8Z3</accession>
<dbReference type="SUPFAM" id="SSF53067">
    <property type="entry name" value="Actin-like ATPase domain"/>
    <property type="match status" value="2"/>
</dbReference>
<dbReference type="KEGG" id="nas:GCU68_18785"/>
<dbReference type="OrthoDB" id="261284at2157"/>
<proteinExistence type="predicted"/>
<organism evidence="3 4">
    <name type="scientific">Natronorubrum aibiense</name>
    <dbReference type="NCBI Taxonomy" id="348826"/>
    <lineage>
        <taxon>Archaea</taxon>
        <taxon>Methanobacteriati</taxon>
        <taxon>Methanobacteriota</taxon>
        <taxon>Stenosarchaea group</taxon>
        <taxon>Halobacteria</taxon>
        <taxon>Halobacteriales</taxon>
        <taxon>Natrialbaceae</taxon>
        <taxon>Natronorubrum</taxon>
    </lineage>
</organism>
<dbReference type="InterPro" id="IPR009191">
    <property type="entry name" value="DDRA"/>
</dbReference>
<feature type="domain" description="Diol dehydratase reactivase ATPase-like" evidence="1">
    <location>
        <begin position="279"/>
        <end position="606"/>
    </location>
</feature>
<name>A0A5P9P8Z3_9EURY</name>
<dbReference type="InterPro" id="IPR043129">
    <property type="entry name" value="ATPase_NBD"/>
</dbReference>
<keyword evidence="3" id="KW-0614">Plasmid</keyword>
<feature type="domain" description="DD-reactivating factor swiveling" evidence="2">
    <location>
        <begin position="93"/>
        <end position="257"/>
    </location>
</feature>
<evidence type="ECO:0000313" key="4">
    <source>
        <dbReference type="Proteomes" id="UP000326170"/>
    </source>
</evidence>
<dbReference type="Pfam" id="PF08841">
    <property type="entry name" value="DDR"/>
    <property type="match status" value="1"/>
</dbReference>
<evidence type="ECO:0000313" key="3">
    <source>
        <dbReference type="EMBL" id="QFU84586.1"/>
    </source>
</evidence>
<dbReference type="InterPro" id="IPR030994">
    <property type="entry name" value="DDR_dom"/>
</dbReference>
<dbReference type="AlphaFoldDB" id="A0A5P9P8Z3"/>
<geneLocation type="plasmid" evidence="3 4">
    <name>unnamed2</name>
</geneLocation>